<geneLocation type="mitochondrion" evidence="2"/>
<proteinExistence type="predicted"/>
<dbReference type="AlphaFoldDB" id="A0A101M065"/>
<name>A0A101M065_PICGL</name>
<sequence>MQIGEPTELTTKGEELGKGVGSTYTNRVDGRSSSRGNKIGWELNKAGRSTHYEKALFLCTHPDARNTHTFPIPHPAAYSRRHLGITLRTGPLT</sequence>
<comment type="caution">
    <text evidence="2">The sequence shown here is derived from an EMBL/GenBank/DDBJ whole genome shotgun (WGS) entry which is preliminary data.</text>
</comment>
<gene>
    <name evidence="2" type="ORF">ABT39_MTgene4497</name>
</gene>
<organism evidence="2">
    <name type="scientific">Picea glauca</name>
    <name type="common">White spruce</name>
    <name type="synonym">Pinus glauca</name>
    <dbReference type="NCBI Taxonomy" id="3330"/>
    <lineage>
        <taxon>Eukaryota</taxon>
        <taxon>Viridiplantae</taxon>
        <taxon>Streptophyta</taxon>
        <taxon>Embryophyta</taxon>
        <taxon>Tracheophyta</taxon>
        <taxon>Spermatophyta</taxon>
        <taxon>Pinopsida</taxon>
        <taxon>Pinidae</taxon>
        <taxon>Conifers I</taxon>
        <taxon>Pinales</taxon>
        <taxon>Pinaceae</taxon>
        <taxon>Picea</taxon>
    </lineage>
</organism>
<evidence type="ECO:0000256" key="1">
    <source>
        <dbReference type="SAM" id="MobiDB-lite"/>
    </source>
</evidence>
<feature type="compositionally biased region" description="Polar residues" evidence="1">
    <location>
        <begin position="22"/>
        <end position="36"/>
    </location>
</feature>
<keyword evidence="2" id="KW-0496">Mitochondrion</keyword>
<reference evidence="2" key="1">
    <citation type="journal article" date="2015" name="Genome Biol. Evol.">
        <title>Organellar Genomes of White Spruce (Picea glauca): Assembly and Annotation.</title>
        <authorList>
            <person name="Jackman S.D."/>
            <person name="Warren R.L."/>
            <person name="Gibb E.A."/>
            <person name="Vandervalk B.P."/>
            <person name="Mohamadi H."/>
            <person name="Chu J."/>
            <person name="Raymond A."/>
            <person name="Pleasance S."/>
            <person name="Coope R."/>
            <person name="Wildung M.R."/>
            <person name="Ritland C.E."/>
            <person name="Bousquet J."/>
            <person name="Jones S.J."/>
            <person name="Bohlmann J."/>
            <person name="Birol I."/>
        </authorList>
    </citation>
    <scope>NUCLEOTIDE SEQUENCE [LARGE SCALE GENOMIC DNA]</scope>
    <source>
        <tissue evidence="2">Flushing bud</tissue>
    </source>
</reference>
<evidence type="ECO:0000313" key="2">
    <source>
        <dbReference type="EMBL" id="KUM48482.1"/>
    </source>
</evidence>
<dbReference type="EMBL" id="LKAM01000005">
    <property type="protein sequence ID" value="KUM48482.1"/>
    <property type="molecule type" value="Genomic_DNA"/>
</dbReference>
<feature type="region of interest" description="Disordered" evidence="1">
    <location>
        <begin position="1"/>
        <end position="37"/>
    </location>
</feature>
<accession>A0A101M065</accession>
<protein>
    <submittedName>
        <fullName evidence="2">Uncharacterized protein</fullName>
    </submittedName>
</protein>